<dbReference type="Pfam" id="PF10694">
    <property type="entry name" value="DUF2500"/>
    <property type="match status" value="1"/>
</dbReference>
<sequence>MDFDQGFDMFSMMGTIFPIFFILVAGIILFVIFRGIKEWSYNNQQPRLNVAAVVVSKRTNVSGGPDHHSSTWYYVTFQVESGDRMEFTVNGREYGQLAEGDAGELQFQGTRYLGFVRQQAQI</sequence>
<comment type="caution">
    <text evidence="2">The sequence shown here is derived from an EMBL/GenBank/DDBJ whole genome shotgun (WGS) entry which is preliminary data.</text>
</comment>
<accession>A0ABS1TL57</accession>
<protein>
    <submittedName>
        <fullName evidence="2">DUF2500 domain-containing protein</fullName>
    </submittedName>
</protein>
<dbReference type="InterPro" id="IPR019635">
    <property type="entry name" value="DUF2500"/>
</dbReference>
<feature type="transmembrane region" description="Helical" evidence="1">
    <location>
        <begin position="12"/>
        <end position="33"/>
    </location>
</feature>
<evidence type="ECO:0000256" key="1">
    <source>
        <dbReference type="SAM" id="Phobius"/>
    </source>
</evidence>
<reference evidence="2 3" key="1">
    <citation type="submission" date="2021-01" db="EMBL/GenBank/DDBJ databases">
        <title>Genome public.</title>
        <authorList>
            <person name="Liu C."/>
            <person name="Sun Q."/>
        </authorList>
    </citation>
    <scope>NUCLEOTIDE SEQUENCE [LARGE SCALE GENOMIC DNA]</scope>
    <source>
        <strain evidence="2 3">YIM B02564</strain>
    </source>
</reference>
<evidence type="ECO:0000313" key="2">
    <source>
        <dbReference type="EMBL" id="MBL4950640.1"/>
    </source>
</evidence>
<keyword evidence="1" id="KW-1133">Transmembrane helix</keyword>
<proteinExistence type="predicted"/>
<keyword evidence="1" id="KW-0472">Membrane</keyword>
<dbReference type="Proteomes" id="UP000623967">
    <property type="component" value="Unassembled WGS sequence"/>
</dbReference>
<keyword evidence="3" id="KW-1185">Reference proteome</keyword>
<evidence type="ECO:0000313" key="3">
    <source>
        <dbReference type="Proteomes" id="UP000623967"/>
    </source>
</evidence>
<dbReference type="RefSeq" id="WP_202651187.1">
    <property type="nucleotide sequence ID" value="NZ_JAESWB010000005.1"/>
</dbReference>
<dbReference type="Gene3D" id="2.40.50.660">
    <property type="match status" value="1"/>
</dbReference>
<organism evidence="2 3">
    <name type="scientific">Neobacillus paridis</name>
    <dbReference type="NCBI Taxonomy" id="2803862"/>
    <lineage>
        <taxon>Bacteria</taxon>
        <taxon>Bacillati</taxon>
        <taxon>Bacillota</taxon>
        <taxon>Bacilli</taxon>
        <taxon>Bacillales</taxon>
        <taxon>Bacillaceae</taxon>
        <taxon>Neobacillus</taxon>
    </lineage>
</organism>
<gene>
    <name evidence="2" type="ORF">JK635_00080</name>
</gene>
<dbReference type="EMBL" id="JAESWB010000005">
    <property type="protein sequence ID" value="MBL4950640.1"/>
    <property type="molecule type" value="Genomic_DNA"/>
</dbReference>
<name>A0ABS1TL57_9BACI</name>
<keyword evidence="1" id="KW-0812">Transmembrane</keyword>